<gene>
    <name evidence="3" type="ORF">SAMN06296008_10274</name>
</gene>
<evidence type="ECO:0000313" key="4">
    <source>
        <dbReference type="Proteomes" id="UP000192708"/>
    </source>
</evidence>
<dbReference type="GO" id="GO:0016787">
    <property type="term" value="F:hydrolase activity"/>
    <property type="evidence" value="ECO:0007669"/>
    <property type="project" value="UniProtKB-KW"/>
</dbReference>
<dbReference type="EMBL" id="FWXJ01000002">
    <property type="protein sequence ID" value="SMC32177.1"/>
    <property type="molecule type" value="Genomic_DNA"/>
</dbReference>
<reference evidence="3 4" key="1">
    <citation type="submission" date="2017-04" db="EMBL/GenBank/DDBJ databases">
        <authorList>
            <person name="Afonso C.L."/>
            <person name="Miller P.J."/>
            <person name="Scott M.A."/>
            <person name="Spackman E."/>
            <person name="Goraichik I."/>
            <person name="Dimitrov K.M."/>
            <person name="Suarez D.L."/>
            <person name="Swayne D.E."/>
        </authorList>
    </citation>
    <scope>NUCLEOTIDE SEQUENCE [LARGE SCALE GENOMIC DNA]</scope>
    <source>
        <strain evidence="3 4">VK13</strain>
    </source>
</reference>
<protein>
    <submittedName>
        <fullName evidence="3">Diadenosine tetraphosphate (Ap4A) hydrolase</fullName>
    </submittedName>
</protein>
<accession>A0A1W1Y7P9</accession>
<feature type="short sequence motif" description="Histidine triad motif" evidence="1">
    <location>
        <begin position="90"/>
        <end position="94"/>
    </location>
</feature>
<dbReference type="PIRSF" id="PIRSF000714">
    <property type="entry name" value="HIT"/>
    <property type="match status" value="1"/>
</dbReference>
<keyword evidence="3" id="KW-0378">Hydrolase</keyword>
<dbReference type="Pfam" id="PF01230">
    <property type="entry name" value="HIT"/>
    <property type="match status" value="1"/>
</dbReference>
<dbReference type="OrthoDB" id="9799145at2"/>
<dbReference type="PROSITE" id="PS51084">
    <property type="entry name" value="HIT_2"/>
    <property type="match status" value="1"/>
</dbReference>
<proteinExistence type="predicted"/>
<name>A0A1W1Y7P9_9BURK</name>
<organism evidence="3 4">
    <name type="scientific">Polynucleobacter kasalickyi</name>
    <dbReference type="NCBI Taxonomy" id="1938817"/>
    <lineage>
        <taxon>Bacteria</taxon>
        <taxon>Pseudomonadati</taxon>
        <taxon>Pseudomonadota</taxon>
        <taxon>Betaproteobacteria</taxon>
        <taxon>Burkholderiales</taxon>
        <taxon>Burkholderiaceae</taxon>
        <taxon>Polynucleobacter</taxon>
    </lineage>
</organism>
<dbReference type="InterPro" id="IPR011146">
    <property type="entry name" value="HIT-like"/>
</dbReference>
<feature type="domain" description="HIT" evidence="2">
    <location>
        <begin position="4"/>
        <end position="105"/>
    </location>
</feature>
<dbReference type="InterPro" id="IPR026026">
    <property type="entry name" value="HIT_Hint"/>
</dbReference>
<evidence type="ECO:0000256" key="1">
    <source>
        <dbReference type="PROSITE-ProRule" id="PRU00464"/>
    </source>
</evidence>
<dbReference type="SUPFAM" id="SSF54197">
    <property type="entry name" value="HIT-like"/>
    <property type="match status" value="1"/>
</dbReference>
<evidence type="ECO:0000313" key="3">
    <source>
        <dbReference type="EMBL" id="SMC32177.1"/>
    </source>
</evidence>
<dbReference type="STRING" id="1938817.SAMN06296008_10274"/>
<dbReference type="AlphaFoldDB" id="A0A1W1Y7P9"/>
<dbReference type="Gene3D" id="3.30.428.10">
    <property type="entry name" value="HIT-like"/>
    <property type="match status" value="1"/>
</dbReference>
<dbReference type="InterPro" id="IPR036265">
    <property type="entry name" value="HIT-like_sf"/>
</dbReference>
<dbReference type="Proteomes" id="UP000192708">
    <property type="component" value="Unassembled WGS sequence"/>
</dbReference>
<dbReference type="RefSeq" id="WP_084282326.1">
    <property type="nucleotide sequence ID" value="NZ_FWXJ01000002.1"/>
</dbReference>
<sequence>MNLNDCPLCLTDGGHCLYRGEHLRVIAPQEEEFPGLIRVIWHQHIAEMTDLLPAQRSQIMMTVCIVEDIVRKVMQPDKINLAALGNFVPHLHWHIIPRWHNDPYFPHPIWGVKQREVTLVQQEWRKDQEKQLMAILEQHFLAHPV</sequence>
<keyword evidence="4" id="KW-1185">Reference proteome</keyword>
<evidence type="ECO:0000259" key="2">
    <source>
        <dbReference type="PROSITE" id="PS51084"/>
    </source>
</evidence>